<dbReference type="SMART" id="SM00033">
    <property type="entry name" value="CH"/>
    <property type="match status" value="1"/>
</dbReference>
<dbReference type="PANTHER" id="PTHR47385:SF14">
    <property type="entry name" value="TRANSGELIN"/>
    <property type="match status" value="1"/>
</dbReference>
<sequence length="169" mass="18648">MTAELENEAREWIQAVLGVTLGDDLREELKTGDILCQVVNKIKPNTIASWPKSKFKFVCLECVGMYIDGCRKIGLPEHELFSPDDIWSDNALYWKAVLINIHALGRAAQKVPGFEGPHLGAKLATSNARTFTPEVLRGGAVDAVSTEAKRAGYSMSPQKSVKYQINKNT</sequence>
<feature type="domain" description="PH" evidence="1">
    <location>
        <begin position="1"/>
        <end position="21"/>
    </location>
</feature>
<name>A0A9K3GE12_9EUKA</name>
<dbReference type="Proteomes" id="UP000265618">
    <property type="component" value="Unassembled WGS sequence"/>
</dbReference>
<accession>A0A9K3GE12</accession>
<dbReference type="SUPFAM" id="SSF47576">
    <property type="entry name" value="Calponin-homology domain, CH-domain"/>
    <property type="match status" value="1"/>
</dbReference>
<dbReference type="OrthoDB" id="21595at2759"/>
<dbReference type="GO" id="GO:0015629">
    <property type="term" value="C:actin cytoskeleton"/>
    <property type="evidence" value="ECO:0007669"/>
    <property type="project" value="TreeGrafter"/>
</dbReference>
<reference evidence="3 4" key="1">
    <citation type="journal article" date="2018" name="PLoS ONE">
        <title>The draft genome of Kipferlia bialata reveals reductive genome evolution in fornicate parasites.</title>
        <authorList>
            <person name="Tanifuji G."/>
            <person name="Takabayashi S."/>
            <person name="Kume K."/>
            <person name="Takagi M."/>
            <person name="Nakayama T."/>
            <person name="Kamikawa R."/>
            <person name="Inagaki Y."/>
            <person name="Hashimoto T."/>
        </authorList>
    </citation>
    <scope>NUCLEOTIDE SEQUENCE [LARGE SCALE GENOMIC DNA]</scope>
    <source>
        <strain evidence="3">NY0173</strain>
    </source>
</reference>
<dbReference type="AlphaFoldDB" id="A0A9K3GE12"/>
<keyword evidence="4" id="KW-1185">Reference proteome</keyword>
<dbReference type="CDD" id="cd00014">
    <property type="entry name" value="CH_SF"/>
    <property type="match status" value="1"/>
</dbReference>
<feature type="domain" description="Calponin-homology (CH)" evidence="2">
    <location>
        <begin position="3"/>
        <end position="109"/>
    </location>
</feature>
<dbReference type="InterPro" id="IPR050606">
    <property type="entry name" value="Calponin-like"/>
</dbReference>
<dbReference type="GO" id="GO:0051015">
    <property type="term" value="F:actin filament binding"/>
    <property type="evidence" value="ECO:0007669"/>
    <property type="project" value="TreeGrafter"/>
</dbReference>
<dbReference type="InterPro" id="IPR001849">
    <property type="entry name" value="PH_domain"/>
</dbReference>
<evidence type="ECO:0000259" key="1">
    <source>
        <dbReference type="PROSITE" id="PS50003"/>
    </source>
</evidence>
<proteinExistence type="predicted"/>
<dbReference type="Gene3D" id="1.10.418.10">
    <property type="entry name" value="Calponin-like domain"/>
    <property type="match status" value="1"/>
</dbReference>
<dbReference type="PANTHER" id="PTHR47385">
    <property type="entry name" value="CALPONIN"/>
    <property type="match status" value="1"/>
</dbReference>
<dbReference type="EMBL" id="BDIP01000177">
    <property type="protein sequence ID" value="GIQ80474.1"/>
    <property type="molecule type" value="Genomic_DNA"/>
</dbReference>
<protein>
    <submittedName>
        <fullName evidence="3">Smooth muscle protein/calponin</fullName>
    </submittedName>
</protein>
<comment type="caution">
    <text evidence="3">The sequence shown here is derived from an EMBL/GenBank/DDBJ whole genome shotgun (WGS) entry which is preliminary data.</text>
</comment>
<evidence type="ECO:0000259" key="2">
    <source>
        <dbReference type="PROSITE" id="PS50021"/>
    </source>
</evidence>
<dbReference type="InterPro" id="IPR003096">
    <property type="entry name" value="SM22_calponin"/>
</dbReference>
<organism evidence="3 4">
    <name type="scientific">Kipferlia bialata</name>
    <dbReference type="NCBI Taxonomy" id="797122"/>
    <lineage>
        <taxon>Eukaryota</taxon>
        <taxon>Metamonada</taxon>
        <taxon>Carpediemonas-like organisms</taxon>
        <taxon>Kipferlia</taxon>
    </lineage>
</organism>
<dbReference type="PRINTS" id="PR00888">
    <property type="entry name" value="SM22CALPONIN"/>
</dbReference>
<dbReference type="Pfam" id="PF00307">
    <property type="entry name" value="CH"/>
    <property type="match status" value="1"/>
</dbReference>
<dbReference type="InterPro" id="IPR036872">
    <property type="entry name" value="CH_dom_sf"/>
</dbReference>
<dbReference type="GO" id="GO:0007015">
    <property type="term" value="P:actin filament organization"/>
    <property type="evidence" value="ECO:0007669"/>
    <property type="project" value="TreeGrafter"/>
</dbReference>
<dbReference type="PROSITE" id="PS50003">
    <property type="entry name" value="PH_DOMAIN"/>
    <property type="match status" value="1"/>
</dbReference>
<evidence type="ECO:0000313" key="4">
    <source>
        <dbReference type="Proteomes" id="UP000265618"/>
    </source>
</evidence>
<dbReference type="PROSITE" id="PS50021">
    <property type="entry name" value="CH"/>
    <property type="match status" value="1"/>
</dbReference>
<gene>
    <name evidence="3" type="ORF">KIPB_001277</name>
</gene>
<dbReference type="InterPro" id="IPR001715">
    <property type="entry name" value="CH_dom"/>
</dbReference>
<evidence type="ECO:0000313" key="3">
    <source>
        <dbReference type="EMBL" id="GIQ80474.1"/>
    </source>
</evidence>